<evidence type="ECO:0000313" key="10">
    <source>
        <dbReference type="EMBL" id="KAG0649973.1"/>
    </source>
</evidence>
<dbReference type="Proteomes" id="UP000785200">
    <property type="component" value="Unassembled WGS sequence"/>
</dbReference>
<evidence type="ECO:0000256" key="7">
    <source>
        <dbReference type="PIRSR" id="PIRSR611778-50"/>
    </source>
</evidence>
<dbReference type="OrthoDB" id="1924787at2759"/>
<dbReference type="GO" id="GO:0046872">
    <property type="term" value="F:metal ion binding"/>
    <property type="evidence" value="ECO:0007669"/>
    <property type="project" value="UniProtKB-KW"/>
</dbReference>
<dbReference type="AlphaFoldDB" id="A0A9P6VKZ7"/>
<dbReference type="InterPro" id="IPR011059">
    <property type="entry name" value="Metal-dep_hydrolase_composite"/>
</dbReference>
<dbReference type="PANTHER" id="PTHR11647:SF1">
    <property type="entry name" value="COLLAPSIN RESPONSE MEDIATOR PROTEIN"/>
    <property type="match status" value="1"/>
</dbReference>
<dbReference type="InterPro" id="IPR050378">
    <property type="entry name" value="Metallo-dep_Hydrolases_sf"/>
</dbReference>
<keyword evidence="4" id="KW-0378">Hydrolase</keyword>
<evidence type="ECO:0000256" key="4">
    <source>
        <dbReference type="ARBA" id="ARBA00022801"/>
    </source>
</evidence>
<dbReference type="FunFam" id="3.20.20.140:FF:000174">
    <property type="entry name" value="Dihydropyrimidinase-related protein 2"/>
    <property type="match status" value="1"/>
</dbReference>
<evidence type="ECO:0000259" key="9">
    <source>
        <dbReference type="Pfam" id="PF01979"/>
    </source>
</evidence>
<dbReference type="SUPFAM" id="SSF51338">
    <property type="entry name" value="Composite domain of metallo-dependent hydrolases"/>
    <property type="match status" value="1"/>
</dbReference>
<feature type="modified residue" description="N6-carboxylysine" evidence="7">
    <location>
        <position position="175"/>
    </location>
</feature>
<dbReference type="GO" id="GO:0005737">
    <property type="term" value="C:cytoplasm"/>
    <property type="evidence" value="ECO:0007669"/>
    <property type="project" value="InterPro"/>
</dbReference>
<dbReference type="Pfam" id="PF00561">
    <property type="entry name" value="Abhydrolase_1"/>
    <property type="match status" value="1"/>
</dbReference>
<evidence type="ECO:0000256" key="3">
    <source>
        <dbReference type="ARBA" id="ARBA00022723"/>
    </source>
</evidence>
<dbReference type="EC" id="3.5.2.2" evidence="6"/>
<comment type="catalytic activity">
    <reaction evidence="5">
        <text>5,6-dihydrouracil + H2O = 3-(carbamoylamino)propanoate + H(+)</text>
        <dbReference type="Rhea" id="RHEA:16121"/>
        <dbReference type="ChEBI" id="CHEBI:11892"/>
        <dbReference type="ChEBI" id="CHEBI:15377"/>
        <dbReference type="ChEBI" id="CHEBI:15378"/>
        <dbReference type="ChEBI" id="CHEBI:15901"/>
        <dbReference type="EC" id="3.5.2.2"/>
    </reaction>
</comment>
<dbReference type="Gene3D" id="3.40.50.1820">
    <property type="entry name" value="alpha/beta hydrolase"/>
    <property type="match status" value="1"/>
</dbReference>
<accession>A0A9P6VKZ7</accession>
<dbReference type="InterPro" id="IPR006680">
    <property type="entry name" value="Amidohydro-rel"/>
</dbReference>
<reference evidence="10" key="1">
    <citation type="submission" date="2019-07" db="EMBL/GenBank/DDBJ databases">
        <title>Hyphodiscus hymeniophilus genome sequencing and assembly.</title>
        <authorList>
            <person name="Kramer G."/>
            <person name="Nodwell J."/>
        </authorList>
    </citation>
    <scope>NUCLEOTIDE SEQUENCE</scope>
    <source>
        <strain evidence="10">ATCC 34498</strain>
    </source>
</reference>
<dbReference type="NCBIfam" id="TIGR02033">
    <property type="entry name" value="D-hydantoinase"/>
    <property type="match status" value="1"/>
</dbReference>
<evidence type="ECO:0000256" key="6">
    <source>
        <dbReference type="ARBA" id="ARBA00039113"/>
    </source>
</evidence>
<dbReference type="Pfam" id="PF01979">
    <property type="entry name" value="Amidohydro_1"/>
    <property type="match status" value="1"/>
</dbReference>
<dbReference type="InterPro" id="IPR000073">
    <property type="entry name" value="AB_hydrolase_1"/>
</dbReference>
<organism evidence="10 11">
    <name type="scientific">Hyphodiscus hymeniophilus</name>
    <dbReference type="NCBI Taxonomy" id="353542"/>
    <lineage>
        <taxon>Eukaryota</taxon>
        <taxon>Fungi</taxon>
        <taxon>Dikarya</taxon>
        <taxon>Ascomycota</taxon>
        <taxon>Pezizomycotina</taxon>
        <taxon>Leotiomycetes</taxon>
        <taxon>Helotiales</taxon>
        <taxon>Hyphodiscaceae</taxon>
        <taxon>Hyphodiscus</taxon>
    </lineage>
</organism>
<gene>
    <name evidence="10" type="ORF">D0Z07_3915</name>
</gene>
<protein>
    <recommendedName>
        <fullName evidence="6">dihydropyrimidinase</fullName>
        <ecNumber evidence="6">3.5.2.2</ecNumber>
    </recommendedName>
</protein>
<comment type="cofactor">
    <cofactor evidence="1">
        <name>Zn(2+)</name>
        <dbReference type="ChEBI" id="CHEBI:29105"/>
    </cofactor>
</comment>
<dbReference type="InterPro" id="IPR011778">
    <property type="entry name" value="Hydantoinase/dihydroPyrase"/>
</dbReference>
<dbReference type="PANTHER" id="PTHR11647">
    <property type="entry name" value="HYDRANTOINASE/DIHYDROPYRIMIDINASE FAMILY MEMBER"/>
    <property type="match status" value="1"/>
</dbReference>
<dbReference type="InterPro" id="IPR029058">
    <property type="entry name" value="AB_hydrolase_fold"/>
</dbReference>
<evidence type="ECO:0000256" key="2">
    <source>
        <dbReference type="ARBA" id="ARBA00008829"/>
    </source>
</evidence>
<dbReference type="SUPFAM" id="SSF51556">
    <property type="entry name" value="Metallo-dependent hydrolases"/>
    <property type="match status" value="1"/>
</dbReference>
<dbReference type="EMBL" id="VNKQ01000007">
    <property type="protein sequence ID" value="KAG0649973.1"/>
    <property type="molecule type" value="Genomic_DNA"/>
</dbReference>
<feature type="domain" description="AB hydrolase-1" evidence="8">
    <location>
        <begin position="498"/>
        <end position="558"/>
    </location>
</feature>
<evidence type="ECO:0000256" key="1">
    <source>
        <dbReference type="ARBA" id="ARBA00001947"/>
    </source>
</evidence>
<evidence type="ECO:0000259" key="8">
    <source>
        <dbReference type="Pfam" id="PF00561"/>
    </source>
</evidence>
<comment type="similarity">
    <text evidence="2">Belongs to the metallo-dependent hydrolases superfamily. Hydantoinase/dihydropyrimidinase family.</text>
</comment>
<sequence>MDLDLVIRNGCVVTASDIWPSSEIGIKDGKIVVVGSNLAVKDGVEEIDAAGAFITPGGIDTHVHLSQIYEASVSNLNKTQLTNGVIPNLENYTGELYETGTRSAIAGGTTTVITFASQMKGDDSLVPVIEQYHMLADGNSYCDYAFHVIVSNPSETVLKHDLQMMVEKYGITSIKIYMTYKALKLRDYEILDVMHTARKLGIVTMVHAENADVIDWMTEHLEQKGMTAPYHHGTSRPPIVEAEATNRAIVLSELMDTPILLVHISGGQATRIIREAQTRLLPVYGETCPQYLFLLADSMKKEGFEGAKAVCSPPLREDKADQDALWTGINNGTFTTLSSDHAPSNYNHPKGKQLGLTHGGGPQGKFKHIPNGVPGVETRVPLLFTGGILSGRISPRKFVEVTSSNPAKLYGLTNKGTIAPGFDADLVIWYPQKDFKPFNLTNEMLNHAIDYTPYEGMEFKNWPRYTIIRGKVCSRDLQNSTSPLKSVTIYGIKSGSDPLFLLHGFPQTHHIWHKTAPQLSKTFTVIAVDLRGYGKSSKPASTASENHKSYSKSVMAAYL</sequence>
<dbReference type="CDD" id="cd01314">
    <property type="entry name" value="D-HYD"/>
    <property type="match status" value="1"/>
</dbReference>
<dbReference type="GO" id="GO:0004157">
    <property type="term" value="F:dihydropyrimidinase activity"/>
    <property type="evidence" value="ECO:0007669"/>
    <property type="project" value="UniProtKB-EC"/>
</dbReference>
<keyword evidence="11" id="KW-1185">Reference proteome</keyword>
<evidence type="ECO:0000256" key="5">
    <source>
        <dbReference type="ARBA" id="ARBA00036696"/>
    </source>
</evidence>
<name>A0A9P6VKZ7_9HELO</name>
<comment type="caution">
    <text evidence="10">The sequence shown here is derived from an EMBL/GenBank/DDBJ whole genome shotgun (WGS) entry which is preliminary data.</text>
</comment>
<dbReference type="Gene3D" id="3.20.20.140">
    <property type="entry name" value="Metal-dependent hydrolases"/>
    <property type="match status" value="1"/>
</dbReference>
<comment type="PTM">
    <text evidence="7">Carbamylation allows a single lysine to coordinate two divalent metal cations.</text>
</comment>
<dbReference type="SUPFAM" id="SSF53474">
    <property type="entry name" value="alpha/beta-Hydrolases"/>
    <property type="match status" value="1"/>
</dbReference>
<feature type="domain" description="Amidohydrolase-related" evidence="9">
    <location>
        <begin position="53"/>
        <end position="472"/>
    </location>
</feature>
<proteinExistence type="inferred from homology"/>
<evidence type="ECO:0000313" key="11">
    <source>
        <dbReference type="Proteomes" id="UP000785200"/>
    </source>
</evidence>
<keyword evidence="3" id="KW-0479">Metal-binding</keyword>
<dbReference type="InterPro" id="IPR032466">
    <property type="entry name" value="Metal_Hydrolase"/>
</dbReference>